<organism evidence="2 3">
    <name type="scientific">Kaistella pullorum</name>
    <dbReference type="NCBI Taxonomy" id="2763074"/>
    <lineage>
        <taxon>Bacteria</taxon>
        <taxon>Pseudomonadati</taxon>
        <taxon>Bacteroidota</taxon>
        <taxon>Flavobacteriia</taxon>
        <taxon>Flavobacteriales</taxon>
        <taxon>Weeksellaceae</taxon>
        <taxon>Chryseobacterium group</taxon>
        <taxon>Kaistella</taxon>
    </lineage>
</organism>
<comment type="caution">
    <text evidence="2">The sequence shown here is derived from an EMBL/GenBank/DDBJ whole genome shotgun (WGS) entry which is preliminary data.</text>
</comment>
<keyword evidence="1" id="KW-0812">Transmembrane</keyword>
<proteinExistence type="predicted"/>
<evidence type="ECO:0000313" key="2">
    <source>
        <dbReference type="EMBL" id="MBD8019160.1"/>
    </source>
</evidence>
<keyword evidence="3" id="KW-1185">Reference proteome</keyword>
<reference evidence="2 3" key="1">
    <citation type="submission" date="2020-08" db="EMBL/GenBank/DDBJ databases">
        <title>A Genomic Blueprint of the Chicken Gut Microbiome.</title>
        <authorList>
            <person name="Gilroy R."/>
            <person name="Ravi A."/>
            <person name="Getino M."/>
            <person name="Pursley I."/>
            <person name="Horton D.L."/>
            <person name="Alikhan N.-F."/>
            <person name="Baker D."/>
            <person name="Gharbi K."/>
            <person name="Hall N."/>
            <person name="Watson M."/>
            <person name="Adriaenssens E.M."/>
            <person name="Foster-Nyarko E."/>
            <person name="Jarju S."/>
            <person name="Secka A."/>
            <person name="Antonio M."/>
            <person name="Oren A."/>
            <person name="Chaudhuri R."/>
            <person name="La Ragione R.M."/>
            <person name="Hildebrand F."/>
            <person name="Pallen M.J."/>
        </authorList>
    </citation>
    <scope>NUCLEOTIDE SEQUENCE [LARGE SCALE GENOMIC DNA]</scope>
    <source>
        <strain evidence="2 3">Sa1CVA4</strain>
    </source>
</reference>
<gene>
    <name evidence="2" type="ORF">H9628_11845</name>
</gene>
<dbReference type="RefSeq" id="WP_251834355.1">
    <property type="nucleotide sequence ID" value="NZ_JACSPS010000020.1"/>
</dbReference>
<name>A0ABR8WQ20_9FLAO</name>
<feature type="transmembrane region" description="Helical" evidence="1">
    <location>
        <begin position="6"/>
        <end position="24"/>
    </location>
</feature>
<evidence type="ECO:0000313" key="3">
    <source>
        <dbReference type="Proteomes" id="UP000626242"/>
    </source>
</evidence>
<dbReference type="EMBL" id="JACSPS010000020">
    <property type="protein sequence ID" value="MBD8019160.1"/>
    <property type="molecule type" value="Genomic_DNA"/>
</dbReference>
<keyword evidence="1" id="KW-0472">Membrane</keyword>
<sequence length="148" mass="17954">MKNKYLILTFSLPFLALFFYFFVLNSPERQIKKTVDKYWTCIENNEFNNSLELFEDGQVYSGAMHMYFYKLRKNYSTIKPQITPIDRIQIKDTIIFGTEKKYVKYEFNNKNAEIKPIVLTFIFWKKTGFDKIDNPTYLKNFLDWDKKQ</sequence>
<keyword evidence="1" id="KW-1133">Transmembrane helix</keyword>
<accession>A0ABR8WQ20</accession>
<dbReference type="Proteomes" id="UP000626242">
    <property type="component" value="Unassembled WGS sequence"/>
</dbReference>
<protein>
    <submittedName>
        <fullName evidence="2">Uncharacterized protein</fullName>
    </submittedName>
</protein>
<evidence type="ECO:0000256" key="1">
    <source>
        <dbReference type="SAM" id="Phobius"/>
    </source>
</evidence>